<dbReference type="RefSeq" id="WP_370565070.1">
    <property type="nucleotide sequence ID" value="NZ_JBFWIB010000012.1"/>
</dbReference>
<sequence length="70" mass="7770">MERILIGVEPDEHGWRIQLAGITLERNLKQPAALGRADDLARERHASTGLPTAVHMRMLCGDRVMLGMHG</sequence>
<reference evidence="1 2" key="1">
    <citation type="submission" date="2024-07" db="EMBL/GenBank/DDBJ databases">
        <title>Luteimonas salilacus sp. nov., isolated from the shore soil of Salt Lake in Tibet of China.</title>
        <authorList>
            <person name="Zhang X."/>
            <person name="Li A."/>
        </authorList>
    </citation>
    <scope>NUCLEOTIDE SEQUENCE [LARGE SCALE GENOMIC DNA]</scope>
    <source>
        <strain evidence="1 2">B3-2-R+30</strain>
    </source>
</reference>
<dbReference type="EMBL" id="JBFWIC010000019">
    <property type="protein sequence ID" value="MEZ0475638.1"/>
    <property type="molecule type" value="Genomic_DNA"/>
</dbReference>
<gene>
    <name evidence="1" type="ORF">AB6713_13610</name>
</gene>
<dbReference type="Proteomes" id="UP001566331">
    <property type="component" value="Unassembled WGS sequence"/>
</dbReference>
<keyword evidence="2" id="KW-1185">Reference proteome</keyword>
<proteinExistence type="predicted"/>
<accession>A0ABV4HU24</accession>
<evidence type="ECO:0000313" key="1">
    <source>
        <dbReference type="EMBL" id="MEZ0475638.1"/>
    </source>
</evidence>
<protein>
    <recommendedName>
        <fullName evidence="3">DUF2188 domain-containing protein</fullName>
    </recommendedName>
</protein>
<name>A0ABV4HU24_9GAMM</name>
<evidence type="ECO:0008006" key="3">
    <source>
        <dbReference type="Google" id="ProtNLM"/>
    </source>
</evidence>
<comment type="caution">
    <text evidence="1">The sequence shown here is derived from an EMBL/GenBank/DDBJ whole genome shotgun (WGS) entry which is preliminary data.</text>
</comment>
<organism evidence="1 2">
    <name type="scientific">Luteimonas salinilitoris</name>
    <dbReference type="NCBI Taxonomy" id="3237697"/>
    <lineage>
        <taxon>Bacteria</taxon>
        <taxon>Pseudomonadati</taxon>
        <taxon>Pseudomonadota</taxon>
        <taxon>Gammaproteobacteria</taxon>
        <taxon>Lysobacterales</taxon>
        <taxon>Lysobacteraceae</taxon>
        <taxon>Luteimonas</taxon>
    </lineage>
</organism>
<evidence type="ECO:0000313" key="2">
    <source>
        <dbReference type="Proteomes" id="UP001566331"/>
    </source>
</evidence>